<dbReference type="SMART" id="SM00612">
    <property type="entry name" value="Kelch"/>
    <property type="match status" value="4"/>
</dbReference>
<evidence type="ECO:0000313" key="4">
    <source>
        <dbReference type="Proteomes" id="UP000694865"/>
    </source>
</evidence>
<proteinExistence type="predicted"/>
<accession>A0ABM0GWG1</accession>
<feature type="domain" description="BTB" evidence="3">
    <location>
        <begin position="39"/>
        <end position="105"/>
    </location>
</feature>
<protein>
    <submittedName>
        <fullName evidence="5">Kelch-like protein 24-like</fullName>
    </submittedName>
</protein>
<dbReference type="Pfam" id="PF07707">
    <property type="entry name" value="BACK"/>
    <property type="match status" value="1"/>
</dbReference>
<evidence type="ECO:0000256" key="1">
    <source>
        <dbReference type="ARBA" id="ARBA00022441"/>
    </source>
</evidence>
<dbReference type="PANTHER" id="PTHR24412:SF441">
    <property type="entry name" value="KELCH-LIKE PROTEIN 28"/>
    <property type="match status" value="1"/>
</dbReference>
<dbReference type="SUPFAM" id="SSF54695">
    <property type="entry name" value="POZ domain"/>
    <property type="match status" value="2"/>
</dbReference>
<keyword evidence="1" id="KW-0880">Kelch repeat</keyword>
<dbReference type="InterPro" id="IPR006652">
    <property type="entry name" value="Kelch_1"/>
</dbReference>
<organism evidence="4 5">
    <name type="scientific">Saccoglossus kowalevskii</name>
    <name type="common">Acorn worm</name>
    <dbReference type="NCBI Taxonomy" id="10224"/>
    <lineage>
        <taxon>Eukaryota</taxon>
        <taxon>Metazoa</taxon>
        <taxon>Hemichordata</taxon>
        <taxon>Enteropneusta</taxon>
        <taxon>Harrimaniidae</taxon>
        <taxon>Saccoglossus</taxon>
    </lineage>
</organism>
<dbReference type="PROSITE" id="PS50097">
    <property type="entry name" value="BTB"/>
    <property type="match status" value="2"/>
</dbReference>
<dbReference type="SMART" id="SM00875">
    <property type="entry name" value="BACK"/>
    <property type="match status" value="1"/>
</dbReference>
<keyword evidence="2" id="KW-0677">Repeat</keyword>
<dbReference type="Gene3D" id="2.120.10.80">
    <property type="entry name" value="Kelch-type beta propeller"/>
    <property type="match status" value="1"/>
</dbReference>
<dbReference type="RefSeq" id="XP_002738853.1">
    <property type="nucleotide sequence ID" value="XM_002738807.1"/>
</dbReference>
<dbReference type="SMART" id="SM00225">
    <property type="entry name" value="BTB"/>
    <property type="match status" value="2"/>
</dbReference>
<dbReference type="Pfam" id="PF00651">
    <property type="entry name" value="BTB"/>
    <property type="match status" value="2"/>
</dbReference>
<name>A0ABM0GWG1_SACKO</name>
<dbReference type="InterPro" id="IPR011333">
    <property type="entry name" value="SKP1/BTB/POZ_sf"/>
</dbReference>
<evidence type="ECO:0000313" key="5">
    <source>
        <dbReference type="RefSeq" id="XP_002738853.1"/>
    </source>
</evidence>
<evidence type="ECO:0000256" key="2">
    <source>
        <dbReference type="ARBA" id="ARBA00022737"/>
    </source>
</evidence>
<dbReference type="Proteomes" id="UP000694865">
    <property type="component" value="Unplaced"/>
</dbReference>
<dbReference type="SUPFAM" id="SSF117281">
    <property type="entry name" value="Kelch motif"/>
    <property type="match status" value="1"/>
</dbReference>
<dbReference type="PIRSF" id="PIRSF037037">
    <property type="entry name" value="Kelch-like_protein_gigaxonin"/>
    <property type="match status" value="1"/>
</dbReference>
<feature type="domain" description="BTB" evidence="3">
    <location>
        <begin position="165"/>
        <end position="232"/>
    </location>
</feature>
<dbReference type="Pfam" id="PF24681">
    <property type="entry name" value="Kelch_KLHDC2_KLHL20_DRC7"/>
    <property type="match status" value="1"/>
</dbReference>
<dbReference type="Gene3D" id="1.25.40.420">
    <property type="match status" value="1"/>
</dbReference>
<reference evidence="5" key="1">
    <citation type="submission" date="2025-08" db="UniProtKB">
        <authorList>
            <consortium name="RefSeq"/>
        </authorList>
    </citation>
    <scope>IDENTIFICATION</scope>
    <source>
        <tissue evidence="5">Testes</tissue>
    </source>
</reference>
<sequence>MTTEIKSPYVNRGDEYHHLSHAKKSLRIINELRNENWNTDVTLSAGDEYFRCHGVVLAAASLYLYDLIEQDREDVTSAREVVITDLDMLGTIVDYIYTGHVCIGAQYVKALRKTSKLLKLKTLETVCEAFRDTIKYGREFKFDDEAHAQFLHLHLNILREESCLTDVTFRVGDHVIQCHKTVLSASSSYFKAMFTHEMLENELDHITIKETDPYIFDSLVRFSYTGKVTITNENVQNLVLAADRLNFTEVVDLCVHYMQQNLHSSNCLGVWEFAQVISHDTLSQTAWQFAVKNFSAVSEHEEFLCLASDKLETLMSAPLFVLREEDVYESLMRWYHESEADRRAHLPRLLQHIRYPFMAPEYLQQIERELKDIVDTQMYMEEADDYRHMKYKERLKHHFNLRMTSRVYIHVIIVVTSSGPILVFDPEDNRWFDLTIFPLVSREQIITASILGNDVLCTTNAGHSWVYSIPGNEWTRRAPPLHMHERNVGHKSASIAGRVFIPGVARRCQTMEVYNPGNDKWSEAPSMPKAVCYHALTSCNGNLFVIGGMGNGGAITKAVQMYDVDENVWSLRAEIPVKCAHAAAAATESKIYVFGNQDECMDSVFQYDVIANVWSDVATLNAGRQRCTGVTCNGKVYAIGGLREPLWKGVVDVVEVYDTGLNKWSVVSHLPYHVFVQASIAVPKYAIPRFS</sequence>
<dbReference type="GeneID" id="100375235"/>
<dbReference type="PANTHER" id="PTHR24412">
    <property type="entry name" value="KELCH PROTEIN"/>
    <property type="match status" value="1"/>
</dbReference>
<dbReference type="InterPro" id="IPR011705">
    <property type="entry name" value="BACK"/>
</dbReference>
<gene>
    <name evidence="5" type="primary">LOC100375235</name>
</gene>
<dbReference type="InterPro" id="IPR017096">
    <property type="entry name" value="BTB-kelch_protein"/>
</dbReference>
<dbReference type="Gene3D" id="3.30.710.10">
    <property type="entry name" value="Potassium Channel Kv1.1, Chain A"/>
    <property type="match status" value="2"/>
</dbReference>
<dbReference type="InterPro" id="IPR015915">
    <property type="entry name" value="Kelch-typ_b-propeller"/>
</dbReference>
<keyword evidence="4" id="KW-1185">Reference proteome</keyword>
<dbReference type="InterPro" id="IPR000210">
    <property type="entry name" value="BTB/POZ_dom"/>
</dbReference>
<evidence type="ECO:0000259" key="3">
    <source>
        <dbReference type="PROSITE" id="PS50097"/>
    </source>
</evidence>